<dbReference type="SUPFAM" id="SSF57716">
    <property type="entry name" value="Glucocorticoid receptor-like (DNA-binding domain)"/>
    <property type="match status" value="2"/>
</dbReference>
<evidence type="ECO:0000313" key="8">
    <source>
        <dbReference type="EMBL" id="ORZ10264.1"/>
    </source>
</evidence>
<sequence>CTNCHTTTTPSWRRCSQGRFLLCNACGLFQKLHGRARPFQKTKDGHIKIVRTPASHAPCAHCGTTSSAIWRKGANKEALCNACSTMAKRH</sequence>
<keyword evidence="5" id="KW-0539">Nucleus</keyword>
<evidence type="ECO:0000259" key="7">
    <source>
        <dbReference type="PROSITE" id="PS50114"/>
    </source>
</evidence>
<dbReference type="Proteomes" id="UP000193648">
    <property type="component" value="Unassembled WGS sequence"/>
</dbReference>
<dbReference type="PANTHER" id="PTHR10071">
    <property type="entry name" value="TRANSCRIPTION FACTOR GATA FAMILY MEMBER"/>
    <property type="match status" value="1"/>
</dbReference>
<dbReference type="GO" id="GO:0000978">
    <property type="term" value="F:RNA polymerase II cis-regulatory region sequence-specific DNA binding"/>
    <property type="evidence" value="ECO:0007669"/>
    <property type="project" value="TreeGrafter"/>
</dbReference>
<dbReference type="GO" id="GO:0000981">
    <property type="term" value="F:DNA-binding transcription factor activity, RNA polymerase II-specific"/>
    <property type="evidence" value="ECO:0007669"/>
    <property type="project" value="TreeGrafter"/>
</dbReference>
<dbReference type="GeneID" id="33562241"/>
<protein>
    <recommendedName>
        <fullName evidence="7">GATA-type domain-containing protein</fullName>
    </recommendedName>
</protein>
<gene>
    <name evidence="8" type="ORF">BCR41DRAFT_294365</name>
</gene>
<dbReference type="InterPro" id="IPR039355">
    <property type="entry name" value="Transcription_factor_GATA"/>
</dbReference>
<dbReference type="OrthoDB" id="515401at2759"/>
<evidence type="ECO:0000256" key="3">
    <source>
        <dbReference type="ARBA" id="ARBA00022771"/>
    </source>
</evidence>
<organism evidence="8 9">
    <name type="scientific">Lobosporangium transversale</name>
    <dbReference type="NCBI Taxonomy" id="64571"/>
    <lineage>
        <taxon>Eukaryota</taxon>
        <taxon>Fungi</taxon>
        <taxon>Fungi incertae sedis</taxon>
        <taxon>Mucoromycota</taxon>
        <taxon>Mortierellomycotina</taxon>
        <taxon>Mortierellomycetes</taxon>
        <taxon>Mortierellales</taxon>
        <taxon>Mortierellaceae</taxon>
        <taxon>Lobosporangium</taxon>
    </lineage>
</organism>
<feature type="domain" description="GATA-type" evidence="7">
    <location>
        <begin position="1"/>
        <end position="51"/>
    </location>
</feature>
<feature type="non-terminal residue" evidence="8">
    <location>
        <position position="1"/>
    </location>
</feature>
<keyword evidence="3 6" id="KW-0863">Zinc-finger</keyword>
<name>A0A1Y2GHY6_9FUNG</name>
<comment type="subcellular location">
    <subcellularLocation>
        <location evidence="1">Nucleus</location>
    </subcellularLocation>
</comment>
<evidence type="ECO:0000256" key="2">
    <source>
        <dbReference type="ARBA" id="ARBA00022723"/>
    </source>
</evidence>
<dbReference type="EMBL" id="MCFF01000031">
    <property type="protein sequence ID" value="ORZ10264.1"/>
    <property type="molecule type" value="Genomic_DNA"/>
</dbReference>
<dbReference type="STRING" id="64571.A0A1Y2GHY6"/>
<dbReference type="InParanoid" id="A0A1Y2GHY6"/>
<dbReference type="CDD" id="cd00202">
    <property type="entry name" value="ZnF_GATA"/>
    <property type="match status" value="1"/>
</dbReference>
<dbReference type="PROSITE" id="PS50114">
    <property type="entry name" value="GATA_ZN_FINGER_2"/>
    <property type="match status" value="2"/>
</dbReference>
<accession>A0A1Y2GHY6</accession>
<feature type="domain" description="GATA-type" evidence="7">
    <location>
        <begin position="59"/>
        <end position="90"/>
    </location>
</feature>
<keyword evidence="2" id="KW-0479">Metal-binding</keyword>
<dbReference type="InterPro" id="IPR013088">
    <property type="entry name" value="Znf_NHR/GATA"/>
</dbReference>
<feature type="non-terminal residue" evidence="8">
    <location>
        <position position="90"/>
    </location>
</feature>
<dbReference type="SMART" id="SM00401">
    <property type="entry name" value="ZnF_GATA"/>
    <property type="match status" value="1"/>
</dbReference>
<dbReference type="InterPro" id="IPR000679">
    <property type="entry name" value="Znf_GATA"/>
</dbReference>
<keyword evidence="4" id="KW-0862">Zinc</keyword>
<dbReference type="GO" id="GO:0000122">
    <property type="term" value="P:negative regulation of transcription by RNA polymerase II"/>
    <property type="evidence" value="ECO:0007669"/>
    <property type="project" value="TreeGrafter"/>
</dbReference>
<comment type="caution">
    <text evidence="8">The sequence shown here is derived from an EMBL/GenBank/DDBJ whole genome shotgun (WGS) entry which is preliminary data.</text>
</comment>
<dbReference type="Pfam" id="PF00320">
    <property type="entry name" value="GATA"/>
    <property type="match status" value="2"/>
</dbReference>
<dbReference type="PROSITE" id="PS00344">
    <property type="entry name" value="GATA_ZN_FINGER_1"/>
    <property type="match status" value="1"/>
</dbReference>
<dbReference type="GO" id="GO:0045944">
    <property type="term" value="P:positive regulation of transcription by RNA polymerase II"/>
    <property type="evidence" value="ECO:0007669"/>
    <property type="project" value="TreeGrafter"/>
</dbReference>
<keyword evidence="9" id="KW-1185">Reference proteome</keyword>
<proteinExistence type="predicted"/>
<evidence type="ECO:0000256" key="1">
    <source>
        <dbReference type="ARBA" id="ARBA00004123"/>
    </source>
</evidence>
<dbReference type="GO" id="GO:0005634">
    <property type="term" value="C:nucleus"/>
    <property type="evidence" value="ECO:0007669"/>
    <property type="project" value="UniProtKB-SubCell"/>
</dbReference>
<dbReference type="AlphaFoldDB" id="A0A1Y2GHY6"/>
<dbReference type="GO" id="GO:0008270">
    <property type="term" value="F:zinc ion binding"/>
    <property type="evidence" value="ECO:0007669"/>
    <property type="project" value="UniProtKB-KW"/>
</dbReference>
<dbReference type="Gene3D" id="3.30.50.10">
    <property type="entry name" value="Erythroid Transcription Factor GATA-1, subunit A"/>
    <property type="match status" value="2"/>
</dbReference>
<evidence type="ECO:0000313" key="9">
    <source>
        <dbReference type="Proteomes" id="UP000193648"/>
    </source>
</evidence>
<reference evidence="8 9" key="1">
    <citation type="submission" date="2016-07" db="EMBL/GenBank/DDBJ databases">
        <title>Pervasive Adenine N6-methylation of Active Genes in Fungi.</title>
        <authorList>
            <consortium name="DOE Joint Genome Institute"/>
            <person name="Mondo S.J."/>
            <person name="Dannebaum R.O."/>
            <person name="Kuo R.C."/>
            <person name="Labutti K."/>
            <person name="Haridas S."/>
            <person name="Kuo A."/>
            <person name="Salamov A."/>
            <person name="Ahrendt S.R."/>
            <person name="Lipzen A."/>
            <person name="Sullivan W."/>
            <person name="Andreopoulos W.B."/>
            <person name="Clum A."/>
            <person name="Lindquist E."/>
            <person name="Daum C."/>
            <person name="Ramamoorthy G.K."/>
            <person name="Gryganskyi A."/>
            <person name="Culley D."/>
            <person name="Magnuson J.K."/>
            <person name="James T.Y."/>
            <person name="O'Malley M.A."/>
            <person name="Stajich J.E."/>
            <person name="Spatafora J.W."/>
            <person name="Visel A."/>
            <person name="Grigoriev I.V."/>
        </authorList>
    </citation>
    <scope>NUCLEOTIDE SEQUENCE [LARGE SCALE GENOMIC DNA]</scope>
    <source>
        <strain evidence="8 9">NRRL 3116</strain>
    </source>
</reference>
<evidence type="ECO:0000256" key="5">
    <source>
        <dbReference type="ARBA" id="ARBA00023242"/>
    </source>
</evidence>
<dbReference type="RefSeq" id="XP_021879171.1">
    <property type="nucleotide sequence ID" value="XM_022020397.1"/>
</dbReference>
<evidence type="ECO:0000256" key="6">
    <source>
        <dbReference type="PROSITE-ProRule" id="PRU00094"/>
    </source>
</evidence>
<dbReference type="PANTHER" id="PTHR10071:SF281">
    <property type="entry name" value="BOX A-BINDING FACTOR-RELATED"/>
    <property type="match status" value="1"/>
</dbReference>
<evidence type="ECO:0000256" key="4">
    <source>
        <dbReference type="ARBA" id="ARBA00022833"/>
    </source>
</evidence>